<dbReference type="PANTHER" id="PTHR10041:SF9">
    <property type="entry name" value="COLIPASE"/>
    <property type="match status" value="1"/>
</dbReference>
<feature type="compositionally biased region" description="Basic and acidic residues" evidence="11">
    <location>
        <begin position="7"/>
        <end position="16"/>
    </location>
</feature>
<dbReference type="AlphaFoldDB" id="A0A8C4V6H0"/>
<comment type="function">
    <text evidence="2">Colipase is a cofactor of pancreatic lipase. It allows the lipase to anchor itself to the lipid-water interface. Without colipase the enzyme is washed off by bile salts, which have an inhibitory effect on the lipase.</text>
</comment>
<dbReference type="PRINTS" id="PR00128">
    <property type="entry name" value="COLIPASE"/>
</dbReference>
<feature type="domain" description="Colipase N-terminal" evidence="12">
    <location>
        <begin position="345"/>
        <end position="383"/>
    </location>
</feature>
<keyword evidence="5" id="KW-0964">Secreted</keyword>
<dbReference type="PROSITE" id="PS51342">
    <property type="entry name" value="COLIPASE_2"/>
    <property type="match status" value="1"/>
</dbReference>
<keyword evidence="10" id="KW-1015">Disulfide bond</keyword>
<dbReference type="GO" id="GO:0005576">
    <property type="term" value="C:extracellular region"/>
    <property type="evidence" value="ECO:0007669"/>
    <property type="project" value="UniProtKB-SubCell"/>
</dbReference>
<accession>A0A8C4V6H0</accession>
<comment type="function">
    <text evidence="1">Enterostatin has a biological activity as a satiety signal.</text>
</comment>
<dbReference type="OrthoDB" id="9826993at2759"/>
<evidence type="ECO:0000313" key="15">
    <source>
        <dbReference type="Proteomes" id="UP000694562"/>
    </source>
</evidence>
<dbReference type="Pfam" id="PF01114">
    <property type="entry name" value="Colipase"/>
    <property type="match status" value="1"/>
</dbReference>
<dbReference type="PANTHER" id="PTHR10041">
    <property type="entry name" value="COLIPASE"/>
    <property type="match status" value="1"/>
</dbReference>
<dbReference type="SMART" id="SM00023">
    <property type="entry name" value="COLIPASE"/>
    <property type="match status" value="1"/>
</dbReference>
<dbReference type="GO" id="GO:0016042">
    <property type="term" value="P:lipid catabolic process"/>
    <property type="evidence" value="ECO:0007669"/>
    <property type="project" value="UniProtKB-KW"/>
</dbReference>
<keyword evidence="8" id="KW-0442">Lipid degradation</keyword>
<evidence type="ECO:0000259" key="13">
    <source>
        <dbReference type="Pfam" id="PF02740"/>
    </source>
</evidence>
<evidence type="ECO:0000256" key="6">
    <source>
        <dbReference type="ARBA" id="ARBA00022729"/>
    </source>
</evidence>
<proteinExistence type="predicted"/>
<feature type="region of interest" description="Disordered" evidence="11">
    <location>
        <begin position="1"/>
        <end position="87"/>
    </location>
</feature>
<evidence type="ECO:0000256" key="1">
    <source>
        <dbReference type="ARBA" id="ARBA00002722"/>
    </source>
</evidence>
<reference evidence="14" key="2">
    <citation type="submission" date="2025-09" db="UniProtKB">
        <authorList>
            <consortium name="Ensembl"/>
        </authorList>
    </citation>
    <scope>IDENTIFICATION</scope>
</reference>
<dbReference type="GO" id="GO:0008047">
    <property type="term" value="F:enzyme activator activity"/>
    <property type="evidence" value="ECO:0007669"/>
    <property type="project" value="InterPro"/>
</dbReference>
<evidence type="ECO:0000256" key="9">
    <source>
        <dbReference type="ARBA" id="ARBA00023098"/>
    </source>
</evidence>
<dbReference type="PROSITE" id="PS00121">
    <property type="entry name" value="COLIPASE_1"/>
    <property type="match status" value="1"/>
</dbReference>
<dbReference type="GO" id="GO:0035473">
    <property type="term" value="F:lipase binding"/>
    <property type="evidence" value="ECO:0007669"/>
    <property type="project" value="InterPro"/>
</dbReference>
<dbReference type="InterPro" id="IPR047576">
    <property type="entry name" value="CLPS_chr"/>
</dbReference>
<evidence type="ECO:0000313" key="14">
    <source>
        <dbReference type="Ensembl" id="ENSFTIP00000021401.1"/>
    </source>
</evidence>
<evidence type="ECO:0008006" key="16">
    <source>
        <dbReference type="Google" id="ProtNLM"/>
    </source>
</evidence>
<keyword evidence="6" id="KW-0732">Signal</keyword>
<evidence type="ECO:0000256" key="11">
    <source>
        <dbReference type="SAM" id="MobiDB-lite"/>
    </source>
</evidence>
<dbReference type="Proteomes" id="UP000694562">
    <property type="component" value="Unplaced"/>
</dbReference>
<dbReference type="CDD" id="cd23011">
    <property type="entry name" value="CLPS"/>
    <property type="match status" value="1"/>
</dbReference>
<dbReference type="InterPro" id="IPR017913">
    <property type="entry name" value="Colipase_N"/>
</dbReference>
<feature type="domain" description="Colipase C-terminal" evidence="13">
    <location>
        <begin position="387"/>
        <end position="429"/>
    </location>
</feature>
<evidence type="ECO:0000256" key="2">
    <source>
        <dbReference type="ARBA" id="ARBA00003508"/>
    </source>
</evidence>
<dbReference type="Pfam" id="PF02740">
    <property type="entry name" value="Colipase_C"/>
    <property type="match status" value="1"/>
</dbReference>
<dbReference type="Gene3D" id="2.10.80.10">
    <property type="entry name" value="Lipase, subunit A"/>
    <property type="match status" value="1"/>
</dbReference>
<keyword evidence="9" id="KW-0443">Lipid metabolism</keyword>
<dbReference type="GO" id="GO:0007586">
    <property type="term" value="P:digestion"/>
    <property type="evidence" value="ECO:0007669"/>
    <property type="project" value="UniProtKB-KW"/>
</dbReference>
<evidence type="ECO:0000256" key="8">
    <source>
        <dbReference type="ARBA" id="ARBA00022963"/>
    </source>
</evidence>
<sequence>MAGAPARDPRTPDPRYRPRASPRPAPPRSDGPVRLGNEGAGEGPGRSRRDPPRRWGGSGRSRAERLGVGPGIPGCAPGMGPARLGMGPRDVPPGWDLCPRDGTPGWDLRPRYVPLSCAARMGPAHPGMGPVSSGWDPGMCRRDGTCPPRDGTCILGMGPAPPVCASELCLQDGTYAPGMCLWDGTCTPRTHPWDAPCVPRMHFWDGTCVLEISLWDGPSVSGMCRRDAPLSTAPVPPALALPVKLSAMPSKEGVSGTPSSMAAHSQGEGEEGGGKSTGAPWLCVRFSRRSRQREQPHQLMETPAIKHPPARGRDTSEPTVAMALPPCLLLALLLLAPALPAPHKRGLIFNLDTGELCLQSAQCKSGCCHRTGGLSLARCAPKAAEFQECSPKSLYGVYYKCPCESGLTCDTDRTIVGSITNSDFGTCKDPRAFY</sequence>
<evidence type="ECO:0000259" key="12">
    <source>
        <dbReference type="Pfam" id="PF01114"/>
    </source>
</evidence>
<dbReference type="InterPro" id="IPR017915">
    <property type="entry name" value="Colipase_CS"/>
</dbReference>
<keyword evidence="15" id="KW-1185">Reference proteome</keyword>
<feature type="region of interest" description="Disordered" evidence="11">
    <location>
        <begin position="249"/>
        <end position="316"/>
    </location>
</feature>
<evidence type="ECO:0000256" key="7">
    <source>
        <dbReference type="ARBA" id="ARBA00022757"/>
    </source>
</evidence>
<reference evidence="14" key="1">
    <citation type="submission" date="2025-08" db="UniProtKB">
        <authorList>
            <consortium name="Ensembl"/>
        </authorList>
    </citation>
    <scope>IDENTIFICATION</scope>
</reference>
<protein>
    <recommendedName>
        <fullName evidence="16">Colipase</fullName>
    </recommendedName>
</protein>
<dbReference type="InterPro" id="IPR017914">
    <property type="entry name" value="Colipase_C"/>
</dbReference>
<dbReference type="Ensembl" id="ENSFTIT00000022299.1">
    <property type="protein sequence ID" value="ENSFTIP00000021401.1"/>
    <property type="gene ID" value="ENSFTIG00000013907.1"/>
</dbReference>
<evidence type="ECO:0000256" key="4">
    <source>
        <dbReference type="ARBA" id="ARBA00011263"/>
    </source>
</evidence>
<evidence type="ECO:0000256" key="3">
    <source>
        <dbReference type="ARBA" id="ARBA00004613"/>
    </source>
</evidence>
<evidence type="ECO:0000256" key="10">
    <source>
        <dbReference type="ARBA" id="ARBA00023157"/>
    </source>
</evidence>
<dbReference type="InterPro" id="IPR001981">
    <property type="entry name" value="Colipase"/>
</dbReference>
<evidence type="ECO:0000256" key="5">
    <source>
        <dbReference type="ARBA" id="ARBA00022525"/>
    </source>
</evidence>
<comment type="subcellular location">
    <subcellularLocation>
        <location evidence="3">Secreted</location>
    </subcellularLocation>
</comment>
<organism evidence="14 15">
    <name type="scientific">Falco tinnunculus</name>
    <name type="common">Common kestrel</name>
    <dbReference type="NCBI Taxonomy" id="100819"/>
    <lineage>
        <taxon>Eukaryota</taxon>
        <taxon>Metazoa</taxon>
        <taxon>Chordata</taxon>
        <taxon>Craniata</taxon>
        <taxon>Vertebrata</taxon>
        <taxon>Euteleostomi</taxon>
        <taxon>Archelosauria</taxon>
        <taxon>Archosauria</taxon>
        <taxon>Dinosauria</taxon>
        <taxon>Saurischia</taxon>
        <taxon>Theropoda</taxon>
        <taxon>Coelurosauria</taxon>
        <taxon>Aves</taxon>
        <taxon>Neognathae</taxon>
        <taxon>Neoaves</taxon>
        <taxon>Telluraves</taxon>
        <taxon>Australaves</taxon>
        <taxon>Falconiformes</taxon>
        <taxon>Falconidae</taxon>
        <taxon>Falco</taxon>
    </lineage>
</organism>
<comment type="subunit">
    <text evidence="4">Forms a 1:1 stoichiometric complex with pancreatic lipase.</text>
</comment>
<name>A0A8C4V6H0_FALTI</name>
<dbReference type="SUPFAM" id="SSF57190">
    <property type="entry name" value="Colipase-like"/>
    <property type="match status" value="2"/>
</dbReference>
<keyword evidence="7" id="KW-0222">Digestion</keyword>